<dbReference type="SUPFAM" id="SSF47986">
    <property type="entry name" value="DEATH domain"/>
    <property type="match status" value="1"/>
</dbReference>
<dbReference type="PROSITE" id="PS50824">
    <property type="entry name" value="DAPIN"/>
    <property type="match status" value="1"/>
</dbReference>
<proteinExistence type="predicted"/>
<dbReference type="Gene3D" id="1.10.533.10">
    <property type="entry name" value="Death Domain, Fas"/>
    <property type="match status" value="1"/>
</dbReference>
<dbReference type="Proteomes" id="UP000261420">
    <property type="component" value="Unplaced"/>
</dbReference>
<dbReference type="Pfam" id="PF02758">
    <property type="entry name" value="PYRIN"/>
    <property type="match status" value="1"/>
</dbReference>
<protein>
    <recommendedName>
        <fullName evidence="1">Pyrin domain-containing protein</fullName>
    </recommendedName>
</protein>
<reference evidence="2" key="2">
    <citation type="submission" date="2025-09" db="UniProtKB">
        <authorList>
            <consortium name="Ensembl"/>
        </authorList>
    </citation>
    <scope>IDENTIFICATION</scope>
</reference>
<name>A0A3B4UD28_SERDU</name>
<keyword evidence="3" id="KW-1185">Reference proteome</keyword>
<dbReference type="SMART" id="SM01289">
    <property type="entry name" value="PYRIN"/>
    <property type="match status" value="1"/>
</dbReference>
<dbReference type="Ensembl" id="ENSSDUT00000016371.1">
    <property type="protein sequence ID" value="ENSSDUP00000016078.1"/>
    <property type="gene ID" value="ENSSDUG00000011736.1"/>
</dbReference>
<organism evidence="2 3">
    <name type="scientific">Seriola dumerili</name>
    <name type="common">Greater amberjack</name>
    <name type="synonym">Caranx dumerili</name>
    <dbReference type="NCBI Taxonomy" id="41447"/>
    <lineage>
        <taxon>Eukaryota</taxon>
        <taxon>Metazoa</taxon>
        <taxon>Chordata</taxon>
        <taxon>Craniata</taxon>
        <taxon>Vertebrata</taxon>
        <taxon>Euteleostomi</taxon>
        <taxon>Actinopterygii</taxon>
        <taxon>Neopterygii</taxon>
        <taxon>Teleostei</taxon>
        <taxon>Neoteleostei</taxon>
        <taxon>Acanthomorphata</taxon>
        <taxon>Carangaria</taxon>
        <taxon>Carangiformes</taxon>
        <taxon>Carangidae</taxon>
        <taxon>Seriola</taxon>
    </lineage>
</organism>
<dbReference type="GeneTree" id="ENSGT00940000178323"/>
<evidence type="ECO:0000313" key="2">
    <source>
        <dbReference type="Ensembl" id="ENSSDUP00000016078.1"/>
    </source>
</evidence>
<dbReference type="AlphaFoldDB" id="A0A3B4UD28"/>
<dbReference type="InterPro" id="IPR004020">
    <property type="entry name" value="DAPIN"/>
</dbReference>
<sequence length="100" mass="11420">MSKCLCNKLLETLEDLSYGELNEFKLVLQRPETTSGHLRIPKRQMKMAQRVDLVELMVHTHGERSVEVTIEVLKTINRSDLVQRPHCAHTPGHFSKLAAS</sequence>
<evidence type="ECO:0000259" key="1">
    <source>
        <dbReference type="PROSITE" id="PS50824"/>
    </source>
</evidence>
<feature type="domain" description="Pyrin" evidence="1">
    <location>
        <begin position="1"/>
        <end position="81"/>
    </location>
</feature>
<reference evidence="2" key="1">
    <citation type="submission" date="2025-08" db="UniProtKB">
        <authorList>
            <consortium name="Ensembl"/>
        </authorList>
    </citation>
    <scope>IDENTIFICATION</scope>
</reference>
<dbReference type="OMA" id="VELMVHT"/>
<dbReference type="InterPro" id="IPR011029">
    <property type="entry name" value="DEATH-like_dom_sf"/>
</dbReference>
<accession>A0A3B4UD28</accession>
<evidence type="ECO:0000313" key="3">
    <source>
        <dbReference type="Proteomes" id="UP000261420"/>
    </source>
</evidence>